<keyword evidence="8 10" id="KW-0131">Cell cycle</keyword>
<reference evidence="12" key="2">
    <citation type="submission" date="2025-08" db="UniProtKB">
        <authorList>
            <consortium name="Ensembl"/>
        </authorList>
    </citation>
    <scope>IDENTIFICATION</scope>
</reference>
<feature type="compositionally biased region" description="Acidic residues" evidence="11">
    <location>
        <begin position="95"/>
        <end position="107"/>
    </location>
</feature>
<evidence type="ECO:0000256" key="11">
    <source>
        <dbReference type="SAM" id="MobiDB-lite"/>
    </source>
</evidence>
<protein>
    <recommendedName>
        <fullName evidence="9">Alpha-endosulfine</fullName>
    </recommendedName>
</protein>
<feature type="region of interest" description="Disordered" evidence="11">
    <location>
        <begin position="171"/>
        <end position="203"/>
    </location>
</feature>
<organism evidence="12 13">
    <name type="scientific">Gasterosteus aculeatus aculeatus</name>
    <name type="common">three-spined stickleback</name>
    <dbReference type="NCBI Taxonomy" id="481459"/>
    <lineage>
        <taxon>Eukaryota</taxon>
        <taxon>Metazoa</taxon>
        <taxon>Chordata</taxon>
        <taxon>Craniata</taxon>
        <taxon>Vertebrata</taxon>
        <taxon>Euteleostomi</taxon>
        <taxon>Actinopterygii</taxon>
        <taxon>Neopterygii</taxon>
        <taxon>Teleostei</taxon>
        <taxon>Neoteleostei</taxon>
        <taxon>Acanthomorphata</taxon>
        <taxon>Eupercaria</taxon>
        <taxon>Perciformes</taxon>
        <taxon>Cottioidei</taxon>
        <taxon>Gasterosteales</taxon>
        <taxon>Gasterosteidae</taxon>
        <taxon>Gasterosteus</taxon>
    </lineage>
</organism>
<comment type="function">
    <text evidence="10">Protein phosphatase inhibitor that specifically inhibits protein phosphatase 2A (PP2A) during mitosis.</text>
</comment>
<reference evidence="12" key="3">
    <citation type="submission" date="2025-09" db="UniProtKB">
        <authorList>
            <consortium name="Ensembl"/>
        </authorList>
    </citation>
    <scope>IDENTIFICATION</scope>
</reference>
<evidence type="ECO:0000256" key="6">
    <source>
        <dbReference type="ARBA" id="ARBA00022776"/>
    </source>
</evidence>
<evidence type="ECO:0000256" key="7">
    <source>
        <dbReference type="ARBA" id="ARBA00023272"/>
    </source>
</evidence>
<keyword evidence="5 10" id="KW-0132">Cell division</keyword>
<dbReference type="Pfam" id="PF04667">
    <property type="entry name" value="Endosulfine"/>
    <property type="match status" value="1"/>
</dbReference>
<feature type="compositionally biased region" description="Polar residues" evidence="11">
    <location>
        <begin position="192"/>
        <end position="203"/>
    </location>
</feature>
<dbReference type="AlphaFoldDB" id="A0AAQ4RZG9"/>
<keyword evidence="7 10" id="KW-0650">Protein phosphatase inhibitor</keyword>
<keyword evidence="3 10" id="KW-0963">Cytoplasm</keyword>
<proteinExistence type="inferred from homology"/>
<keyword evidence="6 10" id="KW-0498">Mitosis</keyword>
<evidence type="ECO:0000256" key="4">
    <source>
        <dbReference type="ARBA" id="ARBA00022553"/>
    </source>
</evidence>
<evidence type="ECO:0000256" key="1">
    <source>
        <dbReference type="ARBA" id="ARBA00004496"/>
    </source>
</evidence>
<dbReference type="GeneTree" id="ENSGT00940000155413"/>
<evidence type="ECO:0000256" key="8">
    <source>
        <dbReference type="ARBA" id="ARBA00023306"/>
    </source>
</evidence>
<keyword evidence="13" id="KW-1185">Reference proteome</keyword>
<evidence type="ECO:0000313" key="12">
    <source>
        <dbReference type="Ensembl" id="ENSGACP00000069094.1"/>
    </source>
</evidence>
<keyword evidence="4" id="KW-0597">Phosphoprotein</keyword>
<feature type="region of interest" description="Disordered" evidence="11">
    <location>
        <begin position="88"/>
        <end position="119"/>
    </location>
</feature>
<name>A0AAQ4RZG9_GASAC</name>
<dbReference type="InterPro" id="IPR006760">
    <property type="entry name" value="Endosulphine"/>
</dbReference>
<reference evidence="12 13" key="1">
    <citation type="journal article" date="2021" name="G3 (Bethesda)">
        <title>Improved contiguity of the threespine stickleback genome using long-read sequencing.</title>
        <authorList>
            <person name="Nath S."/>
            <person name="Shaw D.E."/>
            <person name="White M.A."/>
        </authorList>
    </citation>
    <scope>NUCLEOTIDE SEQUENCE [LARGE SCALE GENOMIC DNA]</scope>
    <source>
        <strain evidence="12 13">Lake Benthic</strain>
    </source>
</reference>
<dbReference type="PANTHER" id="PTHR10358:SF21">
    <property type="entry name" value="ALPHA-ENDOSULFINE"/>
    <property type="match status" value="1"/>
</dbReference>
<comment type="subcellular location">
    <subcellularLocation>
        <location evidence="1 10">Cytoplasm</location>
    </subcellularLocation>
</comment>
<evidence type="ECO:0000256" key="9">
    <source>
        <dbReference type="ARBA" id="ARBA00040822"/>
    </source>
</evidence>
<dbReference type="Proteomes" id="UP000007635">
    <property type="component" value="Chromosome XX"/>
</dbReference>
<evidence type="ECO:0000256" key="2">
    <source>
        <dbReference type="ARBA" id="ARBA00010520"/>
    </source>
</evidence>
<evidence type="ECO:0000256" key="5">
    <source>
        <dbReference type="ARBA" id="ARBA00022618"/>
    </source>
</evidence>
<evidence type="ECO:0000256" key="3">
    <source>
        <dbReference type="ARBA" id="ARBA00022490"/>
    </source>
</evidence>
<comment type="similarity">
    <text evidence="2 10">Belongs to the endosulfine family.</text>
</comment>
<sequence>MPLLLTCHWLHLNYHCSPIGYCTCRLEVGTSSAPHTHTLMMSQLPTPFLLGSSRVQNRRIRTSTGTPKRELVPSSLPLRDTLLVHHTRTMSSENLDSDTQVDYEDEKQDSQEKNANPVKAEEAKLKAKYPAMGQKPGGSDFLMKRLQKGQKYFDSGDYNMAKAKMKKLPVAGPDKNLVTGDHIPTPQDLPQRKSSLVTSKLAG</sequence>
<dbReference type="Ensembl" id="ENSGACT00000054964.1">
    <property type="protein sequence ID" value="ENSGACP00000069094.1"/>
    <property type="gene ID" value="ENSGACG00000013507.2"/>
</dbReference>
<evidence type="ECO:0000313" key="13">
    <source>
        <dbReference type="Proteomes" id="UP000007635"/>
    </source>
</evidence>
<dbReference type="GO" id="GO:0004864">
    <property type="term" value="F:protein phosphatase inhibitor activity"/>
    <property type="evidence" value="ECO:0007669"/>
    <property type="project" value="UniProtKB-KW"/>
</dbReference>
<evidence type="ECO:0000256" key="10">
    <source>
        <dbReference type="RuleBase" id="RU363120"/>
    </source>
</evidence>
<dbReference type="GO" id="GO:0005737">
    <property type="term" value="C:cytoplasm"/>
    <property type="evidence" value="ECO:0007669"/>
    <property type="project" value="UniProtKB-SubCell"/>
</dbReference>
<dbReference type="GO" id="GO:0051301">
    <property type="term" value="P:cell division"/>
    <property type="evidence" value="ECO:0007669"/>
    <property type="project" value="UniProtKB-KW"/>
</dbReference>
<accession>A0AAQ4RZG9</accession>
<dbReference type="PANTHER" id="PTHR10358">
    <property type="entry name" value="ENDOSULFINE"/>
    <property type="match status" value="1"/>
</dbReference>